<evidence type="ECO:0000313" key="2">
    <source>
        <dbReference type="EMBL" id="PUU73231.1"/>
    </source>
</evidence>
<keyword evidence="3" id="KW-1185">Reference proteome</keyword>
<dbReference type="AlphaFoldDB" id="A0A2T6ZCK7"/>
<dbReference type="OrthoDB" id="5479481at2759"/>
<gene>
    <name evidence="2" type="ORF">B9Z19DRAFT_1095534</name>
</gene>
<proteinExistence type="predicted"/>
<organism evidence="2 3">
    <name type="scientific">Tuber borchii</name>
    <name type="common">White truffle</name>
    <dbReference type="NCBI Taxonomy" id="42251"/>
    <lineage>
        <taxon>Eukaryota</taxon>
        <taxon>Fungi</taxon>
        <taxon>Dikarya</taxon>
        <taxon>Ascomycota</taxon>
        <taxon>Pezizomycotina</taxon>
        <taxon>Pezizomycetes</taxon>
        <taxon>Pezizales</taxon>
        <taxon>Tuberaceae</taxon>
        <taxon>Tuber</taxon>
    </lineage>
</organism>
<comment type="caution">
    <text evidence="2">The sequence shown here is derived from an EMBL/GenBank/DDBJ whole genome shotgun (WGS) entry which is preliminary data.</text>
</comment>
<keyword evidence="1" id="KW-0812">Transmembrane</keyword>
<feature type="transmembrane region" description="Helical" evidence="1">
    <location>
        <begin position="26"/>
        <end position="44"/>
    </location>
</feature>
<evidence type="ECO:0000313" key="3">
    <source>
        <dbReference type="Proteomes" id="UP000244722"/>
    </source>
</evidence>
<protein>
    <submittedName>
        <fullName evidence="2">Uncharacterized protein</fullName>
    </submittedName>
</protein>
<keyword evidence="1" id="KW-0472">Membrane</keyword>
<name>A0A2T6ZCK7_TUBBO</name>
<reference evidence="2 3" key="1">
    <citation type="submission" date="2017-04" db="EMBL/GenBank/DDBJ databases">
        <title>Draft genome sequence of Tuber borchii Vittad., a whitish edible truffle.</title>
        <authorList>
            <consortium name="DOE Joint Genome Institute"/>
            <person name="Murat C."/>
            <person name="Kuo A."/>
            <person name="Barry K.W."/>
            <person name="Clum A."/>
            <person name="Dockter R.B."/>
            <person name="Fauchery L."/>
            <person name="Iotti M."/>
            <person name="Kohler A."/>
            <person name="Labutti K."/>
            <person name="Lindquist E.A."/>
            <person name="Lipzen A."/>
            <person name="Ohm R.A."/>
            <person name="Wang M."/>
            <person name="Grigoriev I.V."/>
            <person name="Zambonelli A."/>
            <person name="Martin F.M."/>
        </authorList>
    </citation>
    <scope>NUCLEOTIDE SEQUENCE [LARGE SCALE GENOMIC DNA]</scope>
    <source>
        <strain evidence="2 3">Tbo3840</strain>
    </source>
</reference>
<sequence>MLSQFDRRNNSGNQEYNSNGMSLGEVLAIIIAALTLLVAAIPLFKCVRFRRWLSSSISPFFKKYLGVALPSFMSTVVTTEDSSAIPAPEIPMPGPAFIYNDYSNSHFTGNCSNTFLYNQDGITGEDGRVLQVEESLEVRRLERVATYPFR</sequence>
<evidence type="ECO:0000256" key="1">
    <source>
        <dbReference type="SAM" id="Phobius"/>
    </source>
</evidence>
<dbReference type="EMBL" id="NESQ01000398">
    <property type="protein sequence ID" value="PUU73231.1"/>
    <property type="molecule type" value="Genomic_DNA"/>
</dbReference>
<dbReference type="Proteomes" id="UP000244722">
    <property type="component" value="Unassembled WGS sequence"/>
</dbReference>
<accession>A0A2T6ZCK7</accession>
<keyword evidence="1" id="KW-1133">Transmembrane helix</keyword>